<dbReference type="PANTHER" id="PTHR21485">
    <property type="entry name" value="HAD SUPERFAMILY MEMBERS CMAS AND KDSC"/>
    <property type="match status" value="1"/>
</dbReference>
<dbReference type="InterPro" id="IPR003329">
    <property type="entry name" value="Cytidylyl_trans"/>
</dbReference>
<dbReference type="GO" id="GO:0006054">
    <property type="term" value="P:N-acetylneuraminate metabolic process"/>
    <property type="evidence" value="ECO:0007669"/>
    <property type="project" value="UniProtKB-UniPathway"/>
</dbReference>
<dbReference type="InterPro" id="IPR023214">
    <property type="entry name" value="HAD_sf"/>
</dbReference>
<organism evidence="11 12">
    <name type="scientific">Agromyces fucosus</name>
    <dbReference type="NCBI Taxonomy" id="41985"/>
    <lineage>
        <taxon>Bacteria</taxon>
        <taxon>Bacillati</taxon>
        <taxon>Actinomycetota</taxon>
        <taxon>Actinomycetes</taxon>
        <taxon>Micrococcales</taxon>
        <taxon>Microbacteriaceae</taxon>
        <taxon>Agromyces</taxon>
    </lineage>
</organism>
<evidence type="ECO:0000256" key="4">
    <source>
        <dbReference type="ARBA" id="ARBA00005893"/>
    </source>
</evidence>
<dbReference type="GO" id="GO:0046872">
    <property type="term" value="F:metal ion binding"/>
    <property type="evidence" value="ECO:0007669"/>
    <property type="project" value="UniProtKB-KW"/>
</dbReference>
<comment type="catalytic activity">
    <reaction evidence="1">
        <text>an N-acylneuraminate + CTP = a CMP-N-acyl-beta-neuraminate + diphosphate</text>
        <dbReference type="Rhea" id="RHEA:11344"/>
        <dbReference type="ChEBI" id="CHEBI:33019"/>
        <dbReference type="ChEBI" id="CHEBI:37563"/>
        <dbReference type="ChEBI" id="CHEBI:60073"/>
        <dbReference type="ChEBI" id="CHEBI:68671"/>
        <dbReference type="EC" id="2.7.7.43"/>
    </reaction>
</comment>
<dbReference type="InterPro" id="IPR010023">
    <property type="entry name" value="KdsC_fam"/>
</dbReference>
<dbReference type="Pfam" id="PF02348">
    <property type="entry name" value="CTP_transf_3"/>
    <property type="match status" value="1"/>
</dbReference>
<evidence type="ECO:0000256" key="7">
    <source>
        <dbReference type="ARBA" id="ARBA00012491"/>
    </source>
</evidence>
<dbReference type="AlphaFoldDB" id="A0A4Q2JIM9"/>
<keyword evidence="10" id="KW-0460">Magnesium</keyword>
<dbReference type="GO" id="GO:0016788">
    <property type="term" value="F:hydrolase activity, acting on ester bonds"/>
    <property type="evidence" value="ECO:0007669"/>
    <property type="project" value="InterPro"/>
</dbReference>
<evidence type="ECO:0000256" key="10">
    <source>
        <dbReference type="ARBA" id="ARBA00022842"/>
    </source>
</evidence>
<keyword evidence="11" id="KW-0548">Nucleotidyltransferase</keyword>
<dbReference type="SFLD" id="SFLDG01138">
    <property type="entry name" value="C1.6.2:_Deoxy-d-mannose-octulo"/>
    <property type="match status" value="1"/>
</dbReference>
<keyword evidence="11" id="KW-0808">Transferase</keyword>
<dbReference type="GO" id="GO:0008781">
    <property type="term" value="F:N-acylneuraminate cytidylyltransferase activity"/>
    <property type="evidence" value="ECO:0007669"/>
    <property type="project" value="UniProtKB-EC"/>
</dbReference>
<protein>
    <recommendedName>
        <fullName evidence="7">N-acylneuraminate cytidylyltransferase</fullName>
        <ecNumber evidence="7">2.7.7.43</ecNumber>
    </recommendedName>
</protein>
<dbReference type="Proteomes" id="UP000292935">
    <property type="component" value="Unassembled WGS sequence"/>
</dbReference>
<evidence type="ECO:0000256" key="8">
    <source>
        <dbReference type="ARBA" id="ARBA00022723"/>
    </source>
</evidence>
<evidence type="ECO:0000256" key="1">
    <source>
        <dbReference type="ARBA" id="ARBA00001862"/>
    </source>
</evidence>
<comment type="subunit">
    <text evidence="6">Homotetramer.</text>
</comment>
<dbReference type="UniPathway" id="UPA00628"/>
<dbReference type="OrthoDB" id="9805604at2"/>
<proteinExistence type="inferred from homology"/>
<dbReference type="EMBL" id="SDPO01000003">
    <property type="protein sequence ID" value="RXZ47885.1"/>
    <property type="molecule type" value="Genomic_DNA"/>
</dbReference>
<comment type="caution">
    <text evidence="11">The sequence shown here is derived from an EMBL/GenBank/DDBJ whole genome shotgun (WGS) entry which is preliminary data.</text>
</comment>
<keyword evidence="9" id="KW-0378">Hydrolase</keyword>
<name>A0A4Q2JIM9_9MICO</name>
<reference evidence="11 12" key="1">
    <citation type="submission" date="2019-01" db="EMBL/GenBank/DDBJ databases">
        <authorList>
            <person name="Li J."/>
        </authorList>
    </citation>
    <scope>NUCLEOTIDE SEQUENCE [LARGE SCALE GENOMIC DNA]</scope>
    <source>
        <strain evidence="11 12">CCUG 35506</strain>
    </source>
</reference>
<dbReference type="SFLD" id="SFLDG01136">
    <property type="entry name" value="C1.6:_Phosphoserine_Phosphatas"/>
    <property type="match status" value="1"/>
</dbReference>
<evidence type="ECO:0000256" key="9">
    <source>
        <dbReference type="ARBA" id="ARBA00022801"/>
    </source>
</evidence>
<dbReference type="SUPFAM" id="SSF53448">
    <property type="entry name" value="Nucleotide-diphospho-sugar transferases"/>
    <property type="match status" value="1"/>
</dbReference>
<comment type="pathway">
    <text evidence="3">Amino-sugar metabolism; N-acetylneuraminate metabolism.</text>
</comment>
<dbReference type="InterPro" id="IPR036412">
    <property type="entry name" value="HAD-like_sf"/>
</dbReference>
<comment type="similarity">
    <text evidence="4">Belongs to the KdsC family.</text>
</comment>
<evidence type="ECO:0000313" key="11">
    <source>
        <dbReference type="EMBL" id="RXZ47885.1"/>
    </source>
</evidence>
<keyword evidence="12" id="KW-1185">Reference proteome</keyword>
<evidence type="ECO:0000313" key="12">
    <source>
        <dbReference type="Proteomes" id="UP000292935"/>
    </source>
</evidence>
<dbReference type="RefSeq" id="WP_129232132.1">
    <property type="nucleotide sequence ID" value="NZ_SDPO01000003.1"/>
</dbReference>
<dbReference type="InterPro" id="IPR050793">
    <property type="entry name" value="CMP-NeuNAc_synthase"/>
</dbReference>
<dbReference type="PANTHER" id="PTHR21485:SF3">
    <property type="entry name" value="N-ACYLNEURAMINATE CYTIDYLYLTRANSFERASE"/>
    <property type="match status" value="1"/>
</dbReference>
<dbReference type="SFLD" id="SFLDS00003">
    <property type="entry name" value="Haloacid_Dehalogenase"/>
    <property type="match status" value="1"/>
</dbReference>
<gene>
    <name evidence="11" type="ORF">ESP57_15305</name>
</gene>
<evidence type="ECO:0000256" key="5">
    <source>
        <dbReference type="ARBA" id="ARBA00010726"/>
    </source>
</evidence>
<dbReference type="InterPro" id="IPR029044">
    <property type="entry name" value="Nucleotide-diphossugar_trans"/>
</dbReference>
<dbReference type="CDD" id="cd02513">
    <property type="entry name" value="CMP-NeuAc_Synthase"/>
    <property type="match status" value="1"/>
</dbReference>
<evidence type="ECO:0000256" key="3">
    <source>
        <dbReference type="ARBA" id="ARBA00005141"/>
    </source>
</evidence>
<dbReference type="Gene3D" id="3.90.550.10">
    <property type="entry name" value="Spore Coat Polysaccharide Biosynthesis Protein SpsA, Chain A"/>
    <property type="match status" value="1"/>
</dbReference>
<comment type="cofactor">
    <cofactor evidence="2">
        <name>Mg(2+)</name>
        <dbReference type="ChEBI" id="CHEBI:18420"/>
    </cofactor>
</comment>
<accession>A0A4Q2JIM9</accession>
<dbReference type="SUPFAM" id="SSF56784">
    <property type="entry name" value="HAD-like"/>
    <property type="match status" value="1"/>
</dbReference>
<sequence>MASVELVEAPRAAVLAGRAAATRVDGSEVSSGTGRADAAPARATAIIPARGGSVGLPGKNLARVGGVPLIARAVRAALAAERIGRVVVTTDDAGIADAARAAGATVVDRPAGLAGSTASSESALLHALDELELRGELEVLPPEAQDGDLDVGDGRPVTVFIQATSPFIDPADLDAAIHRVASGERDVVFSGAPTHAFLWRDDADAGSMAGVNHEASRRLRRQEREPEYLETGAFYVFTTEGFRAAGHRFFGRIGVQPVDADHAVEIDDPADLERARAIAPHVDRGLGPNGPLVDVDALVTDFDGVHTDDTVMVDQLGRESVRVSRSDGAGVARLRAAGIPVLILSAEQNPVVGRRAEKLGVECAQGVGEKGEVLREWAERRGIPLDRIAYLGNDRGDLPALELVGWPIAVPDAAPEALAAARHVLSRTGGRGAVRELADLILAARDAAADEEPDPAPARDPE</sequence>
<evidence type="ECO:0000256" key="6">
    <source>
        <dbReference type="ARBA" id="ARBA00011881"/>
    </source>
</evidence>
<evidence type="ECO:0000256" key="2">
    <source>
        <dbReference type="ARBA" id="ARBA00001946"/>
    </source>
</evidence>
<comment type="similarity">
    <text evidence="5">Belongs to the CMP-NeuNAc synthase family.</text>
</comment>
<dbReference type="EC" id="2.7.7.43" evidence="7"/>
<keyword evidence="8" id="KW-0479">Metal-binding</keyword>
<dbReference type="Pfam" id="PF08282">
    <property type="entry name" value="Hydrolase_3"/>
    <property type="match status" value="1"/>
</dbReference>
<dbReference type="Gene3D" id="3.40.50.1000">
    <property type="entry name" value="HAD superfamily/HAD-like"/>
    <property type="match status" value="1"/>
</dbReference>